<name>A0A845L0C4_9FIRM</name>
<evidence type="ECO:0000313" key="4">
    <source>
        <dbReference type="EMBL" id="MZP28345.1"/>
    </source>
</evidence>
<sequence>MGVKVKRYFVLIILLAGLLSMQGCVMNEGQASFDKTNDGNLTKAEPIHVQSMIAGHLSSFALTNRGELYAWGDNHEGVLGIGHTNSAETPVRVPLAKKITQVIPGSFTVALTEDGEIYIWGVNDFPEVLGDSRTFDTRPVSFTLPEKIVKIGRGNGVGLAISEKGSLYTWGWNYYGQRGDGGRSHSFVPYKVDLPEPVVDVSCIHSHVMALSETGKVYTWGSNFFGEIGDGGPVAYKPGGELIETTIPTPHKVAFDKKIISIATGRCASYALDEDGRLYAWGDNAVGQLGIANKEVFNSSTPLRVAIPQKVTKIDSGYFHALALTEDGALYSWGFNSGDGKLSVIGNGSTEESFFQPQRITVPGENTSISAGNGYTWVITKNDGIYGWGANGYGQIDAKLSSHINTPTKISLRLE</sequence>
<gene>
    <name evidence="4" type="ORF">GTO91_01240</name>
</gene>
<protein>
    <recommendedName>
        <fullName evidence="3">RCC1-like domain-containing protein</fullName>
    </recommendedName>
</protein>
<keyword evidence="2" id="KW-0677">Repeat</keyword>
<comment type="caution">
    <text evidence="4">The sequence shown here is derived from an EMBL/GenBank/DDBJ whole genome shotgun (WGS) entry which is preliminary data.</text>
</comment>
<evidence type="ECO:0000256" key="2">
    <source>
        <dbReference type="ARBA" id="ARBA00022737"/>
    </source>
</evidence>
<accession>A0A845L0C4</accession>
<dbReference type="PROSITE" id="PS50012">
    <property type="entry name" value="RCC1_3"/>
    <property type="match status" value="6"/>
</dbReference>
<keyword evidence="5" id="KW-1185">Reference proteome</keyword>
<dbReference type="InterPro" id="IPR009091">
    <property type="entry name" value="RCC1/BLIP-II"/>
</dbReference>
<reference evidence="4 5" key="1">
    <citation type="submission" date="2020-01" db="EMBL/GenBank/DDBJ databases">
        <title>Whole-genome sequence of Heliobacterium undosum DSM 13378.</title>
        <authorList>
            <person name="Kyndt J.A."/>
            <person name="Meyer T.E."/>
        </authorList>
    </citation>
    <scope>NUCLEOTIDE SEQUENCE [LARGE SCALE GENOMIC DNA]</scope>
    <source>
        <strain evidence="4 5">DSM 13378</strain>
    </source>
</reference>
<dbReference type="PRINTS" id="PR00633">
    <property type="entry name" value="RCCNDNSATION"/>
</dbReference>
<evidence type="ECO:0000313" key="5">
    <source>
        <dbReference type="Proteomes" id="UP000463470"/>
    </source>
</evidence>
<dbReference type="PANTHER" id="PTHR45982">
    <property type="entry name" value="REGULATOR OF CHROMOSOME CONDENSATION"/>
    <property type="match status" value="1"/>
</dbReference>
<dbReference type="PANTHER" id="PTHR45982:SF1">
    <property type="entry name" value="REGULATOR OF CHROMOSOME CONDENSATION"/>
    <property type="match status" value="1"/>
</dbReference>
<dbReference type="Pfam" id="PF00415">
    <property type="entry name" value="RCC1"/>
    <property type="match status" value="1"/>
</dbReference>
<dbReference type="Proteomes" id="UP000463470">
    <property type="component" value="Unassembled WGS sequence"/>
</dbReference>
<dbReference type="RefSeq" id="WP_161253609.1">
    <property type="nucleotide sequence ID" value="NZ_WXEY01000001.1"/>
</dbReference>
<keyword evidence="1" id="KW-0344">Guanine-nucleotide releasing factor</keyword>
<organism evidence="4 5">
    <name type="scientific">Heliomicrobium undosum</name>
    <dbReference type="NCBI Taxonomy" id="121734"/>
    <lineage>
        <taxon>Bacteria</taxon>
        <taxon>Bacillati</taxon>
        <taxon>Bacillota</taxon>
        <taxon>Clostridia</taxon>
        <taxon>Eubacteriales</taxon>
        <taxon>Heliobacteriaceae</taxon>
        <taxon>Heliomicrobium</taxon>
    </lineage>
</organism>
<dbReference type="InterPro" id="IPR000408">
    <property type="entry name" value="Reg_chr_condens"/>
</dbReference>
<proteinExistence type="predicted"/>
<dbReference type="OrthoDB" id="27389at2"/>
<dbReference type="EMBL" id="WXEY01000001">
    <property type="protein sequence ID" value="MZP28345.1"/>
    <property type="molecule type" value="Genomic_DNA"/>
</dbReference>
<dbReference type="PROSITE" id="PS51257">
    <property type="entry name" value="PROKAR_LIPOPROTEIN"/>
    <property type="match status" value="1"/>
</dbReference>
<evidence type="ECO:0000256" key="1">
    <source>
        <dbReference type="ARBA" id="ARBA00022658"/>
    </source>
</evidence>
<dbReference type="Gene3D" id="2.130.10.30">
    <property type="entry name" value="Regulator of chromosome condensation 1/beta-lactamase-inhibitor protein II"/>
    <property type="match status" value="2"/>
</dbReference>
<dbReference type="InterPro" id="IPR058923">
    <property type="entry name" value="RCC1-like_dom"/>
</dbReference>
<feature type="domain" description="RCC1-like" evidence="3">
    <location>
        <begin position="196"/>
        <end position="411"/>
    </location>
</feature>
<evidence type="ECO:0000259" key="3">
    <source>
        <dbReference type="Pfam" id="PF25390"/>
    </source>
</evidence>
<dbReference type="AlphaFoldDB" id="A0A845L0C4"/>
<dbReference type="InterPro" id="IPR051553">
    <property type="entry name" value="Ran_GTPase-activating"/>
</dbReference>
<dbReference type="SUPFAM" id="SSF50985">
    <property type="entry name" value="RCC1/BLIP-II"/>
    <property type="match status" value="2"/>
</dbReference>
<dbReference type="Pfam" id="PF25390">
    <property type="entry name" value="WD40_RLD"/>
    <property type="match status" value="1"/>
</dbReference>